<comment type="subcellular location">
    <subcellularLocation>
        <location evidence="1">Membrane</location>
        <topology evidence="1">Multi-pass membrane protein</topology>
    </subcellularLocation>
</comment>
<evidence type="ECO:0000256" key="6">
    <source>
        <dbReference type="SAM" id="Phobius"/>
    </source>
</evidence>
<dbReference type="EMBL" id="BSVB01000001">
    <property type="protein sequence ID" value="GMA93767.1"/>
    <property type="molecule type" value="Genomic_DNA"/>
</dbReference>
<feature type="transmembrane region" description="Helical" evidence="6">
    <location>
        <begin position="68"/>
        <end position="86"/>
    </location>
</feature>
<keyword evidence="3 6" id="KW-1133">Transmembrane helix</keyword>
<evidence type="ECO:0000256" key="2">
    <source>
        <dbReference type="ARBA" id="ARBA00022692"/>
    </source>
</evidence>
<dbReference type="Proteomes" id="UP001157034">
    <property type="component" value="Unassembled WGS sequence"/>
</dbReference>
<dbReference type="Gene3D" id="1.20.1740.10">
    <property type="entry name" value="Amino acid/polyamine transporter I"/>
    <property type="match status" value="1"/>
</dbReference>
<dbReference type="PIRSF" id="PIRSF006060">
    <property type="entry name" value="AA_transporter"/>
    <property type="match status" value="1"/>
</dbReference>
<gene>
    <name evidence="8" type="ORF">GCM10025881_05910</name>
</gene>
<keyword evidence="4 6" id="KW-0472">Membrane</keyword>
<sequence>MLYLDGTTLVLSKGRTVTVTADAPIRLSRKLNTGRILVFGLAYMLPLAVFTSFGYATAATNGHLAGSYIVTTIAMLATASSYAQLVRAYPVAGSAYTYTRGAFGSHLGFLVGWALLLDYLLLPMLSYILIGQYLSAVVPAVPQWAWIVGSIVVVTVLNLIGITIVTSVNLALVGAQILFVAVFVIAGLASYAGDQRGAGLLDPFWSATADVPHLAAGAAILALAFLGFDAVSTLSEEAKEPKRSIPRAIILTTLIGGLIFTLAAWVAGLVFPDYKHLSDDTASIDLMVRVGGAVLSGLFTAAFVAGSFASAMASQASVARILYAMGRDRMLPRTVFARVSARFRTPWITILILAALGLLALVVPLDWVFQMINFGALMAFSFVNLSVIKHFLIDRRQRGGRAIWLFLVLPIIGFAMTAWLWTSLAPLAFWIGIPWVVVGLIYLLGLTRFFTRRPPTMDFSEEDPALAPEEEPARTPAPLG</sequence>
<feature type="compositionally biased region" description="Acidic residues" evidence="5">
    <location>
        <begin position="459"/>
        <end position="470"/>
    </location>
</feature>
<feature type="transmembrane region" description="Helical" evidence="6">
    <location>
        <begin position="345"/>
        <end position="365"/>
    </location>
</feature>
<dbReference type="PANTHER" id="PTHR42770:SF8">
    <property type="entry name" value="PUTRESCINE IMPORTER PUUP"/>
    <property type="match status" value="1"/>
</dbReference>
<name>A0ABQ6K4H7_9MICO</name>
<dbReference type="InterPro" id="IPR004841">
    <property type="entry name" value="AA-permease/SLC12A_dom"/>
</dbReference>
<dbReference type="InterPro" id="IPR050367">
    <property type="entry name" value="APC_superfamily"/>
</dbReference>
<feature type="transmembrane region" description="Helical" evidence="6">
    <location>
        <begin position="371"/>
        <end position="391"/>
    </location>
</feature>
<feature type="transmembrane region" description="Helical" evidence="6">
    <location>
        <begin position="36"/>
        <end position="56"/>
    </location>
</feature>
<feature type="transmembrane region" description="Helical" evidence="6">
    <location>
        <begin position="403"/>
        <end position="421"/>
    </location>
</feature>
<evidence type="ECO:0000256" key="1">
    <source>
        <dbReference type="ARBA" id="ARBA00004141"/>
    </source>
</evidence>
<feature type="transmembrane region" description="Helical" evidence="6">
    <location>
        <begin position="107"/>
        <end position="131"/>
    </location>
</feature>
<dbReference type="Pfam" id="PF00324">
    <property type="entry name" value="AA_permease"/>
    <property type="match status" value="1"/>
</dbReference>
<organism evidence="8 9">
    <name type="scientific">Pseudolysinimonas kribbensis</name>
    <dbReference type="NCBI Taxonomy" id="433641"/>
    <lineage>
        <taxon>Bacteria</taxon>
        <taxon>Bacillati</taxon>
        <taxon>Actinomycetota</taxon>
        <taxon>Actinomycetes</taxon>
        <taxon>Micrococcales</taxon>
        <taxon>Microbacteriaceae</taxon>
        <taxon>Pseudolysinimonas</taxon>
    </lineage>
</organism>
<evidence type="ECO:0000256" key="5">
    <source>
        <dbReference type="SAM" id="MobiDB-lite"/>
    </source>
</evidence>
<feature type="transmembrane region" description="Helical" evidence="6">
    <location>
        <begin position="211"/>
        <end position="228"/>
    </location>
</feature>
<reference evidence="9" key="1">
    <citation type="journal article" date="2019" name="Int. J. Syst. Evol. Microbiol.">
        <title>The Global Catalogue of Microorganisms (GCM) 10K type strain sequencing project: providing services to taxonomists for standard genome sequencing and annotation.</title>
        <authorList>
            <consortium name="The Broad Institute Genomics Platform"/>
            <consortium name="The Broad Institute Genome Sequencing Center for Infectious Disease"/>
            <person name="Wu L."/>
            <person name="Ma J."/>
        </authorList>
    </citation>
    <scope>NUCLEOTIDE SEQUENCE [LARGE SCALE GENOMIC DNA]</scope>
    <source>
        <strain evidence="9">NBRC 108894</strain>
    </source>
</reference>
<feature type="transmembrane region" description="Helical" evidence="6">
    <location>
        <begin position="172"/>
        <end position="191"/>
    </location>
</feature>
<keyword evidence="9" id="KW-1185">Reference proteome</keyword>
<accession>A0ABQ6K4H7</accession>
<feature type="domain" description="Amino acid permease/ SLC12A" evidence="7">
    <location>
        <begin position="36"/>
        <end position="417"/>
    </location>
</feature>
<dbReference type="PANTHER" id="PTHR42770">
    <property type="entry name" value="AMINO ACID TRANSPORTER-RELATED"/>
    <property type="match status" value="1"/>
</dbReference>
<evidence type="ECO:0000313" key="9">
    <source>
        <dbReference type="Proteomes" id="UP001157034"/>
    </source>
</evidence>
<evidence type="ECO:0000259" key="7">
    <source>
        <dbReference type="Pfam" id="PF00324"/>
    </source>
</evidence>
<keyword evidence="2 6" id="KW-0812">Transmembrane</keyword>
<feature type="transmembrane region" description="Helical" evidence="6">
    <location>
        <begin position="248"/>
        <end position="271"/>
    </location>
</feature>
<proteinExistence type="predicted"/>
<feature type="transmembrane region" description="Helical" evidence="6">
    <location>
        <begin position="291"/>
        <end position="324"/>
    </location>
</feature>
<comment type="caution">
    <text evidence="8">The sequence shown here is derived from an EMBL/GenBank/DDBJ whole genome shotgun (WGS) entry which is preliminary data.</text>
</comment>
<evidence type="ECO:0000256" key="3">
    <source>
        <dbReference type="ARBA" id="ARBA00022989"/>
    </source>
</evidence>
<evidence type="ECO:0000313" key="8">
    <source>
        <dbReference type="EMBL" id="GMA93767.1"/>
    </source>
</evidence>
<feature type="transmembrane region" description="Helical" evidence="6">
    <location>
        <begin position="143"/>
        <end position="165"/>
    </location>
</feature>
<feature type="transmembrane region" description="Helical" evidence="6">
    <location>
        <begin position="427"/>
        <end position="450"/>
    </location>
</feature>
<feature type="region of interest" description="Disordered" evidence="5">
    <location>
        <begin position="459"/>
        <end position="480"/>
    </location>
</feature>
<evidence type="ECO:0000256" key="4">
    <source>
        <dbReference type="ARBA" id="ARBA00023136"/>
    </source>
</evidence>
<protein>
    <submittedName>
        <fullName evidence="8">Putrescine importer</fullName>
    </submittedName>
</protein>